<proteinExistence type="predicted"/>
<comment type="caution">
    <text evidence="3">The sequence shown here is derived from an EMBL/GenBank/DDBJ whole genome shotgun (WGS) entry which is preliminary data.</text>
</comment>
<reference evidence="3 4" key="1">
    <citation type="submission" date="2021-05" db="EMBL/GenBank/DDBJ databases">
        <title>Whole genome sequence of Curtobacterium flaccumfaciens pv. flaccumfaciens strain CFBP 8819.</title>
        <authorList>
            <person name="Osdaghi E."/>
            <person name="Taghouti G."/>
            <person name="Portier P."/>
            <person name="Fazliarab A."/>
            <person name="Taghavi S.M."/>
            <person name="Briand M."/>
            <person name="Le-Saux M."/>
            <person name="Jacques M.-A."/>
        </authorList>
    </citation>
    <scope>NUCLEOTIDE SEQUENCE [LARGE SCALE GENOMIC DNA]</scope>
    <source>
        <strain evidence="3 4">CFBP 8819</strain>
    </source>
</reference>
<dbReference type="Proteomes" id="UP001519641">
    <property type="component" value="Unassembled WGS sequence"/>
</dbReference>
<dbReference type="PROSITE" id="PS51257">
    <property type="entry name" value="PROKAR_LIPOPROTEIN"/>
    <property type="match status" value="1"/>
</dbReference>
<feature type="compositionally biased region" description="Low complexity" evidence="1">
    <location>
        <begin position="66"/>
        <end position="81"/>
    </location>
</feature>
<sequence>MNKLGTCGATTLAAMSSVVLGCALLSATPAAAAPLGEDQTIRAVEAAERALGLADDFLPDSPEVLASGAPSAAPGTSAATSITPGPNSDHEAGVQYTADRLDENSTRYAAVMSAPASSRASWAFDDDVELVLLDDGRVTVSDANGDLIAGIDAPWAVDASGRALPTNYRVDGTTLVQDVQVDSRTAYPVVADPRYSTFPGYWTVTFNRAESATVVGTVASCAALFSKSPVPVLRALTVTCGVLAAFSTAQLAGGKCVKLHLAGLPGVIAQWWPTFPKC</sequence>
<accession>A0ABS5VH55</accession>
<dbReference type="EMBL" id="JAHEWS010000022">
    <property type="protein sequence ID" value="MBT1588823.1"/>
    <property type="molecule type" value="Genomic_DNA"/>
</dbReference>
<evidence type="ECO:0000313" key="4">
    <source>
        <dbReference type="Proteomes" id="UP001519641"/>
    </source>
</evidence>
<feature type="signal peptide" evidence="2">
    <location>
        <begin position="1"/>
        <end position="32"/>
    </location>
</feature>
<evidence type="ECO:0000256" key="1">
    <source>
        <dbReference type="SAM" id="MobiDB-lite"/>
    </source>
</evidence>
<feature type="region of interest" description="Disordered" evidence="1">
    <location>
        <begin position="63"/>
        <end position="92"/>
    </location>
</feature>
<name>A0ABS5VH55_9MICO</name>
<feature type="chain" id="PRO_5046151227" evidence="2">
    <location>
        <begin position="33"/>
        <end position="278"/>
    </location>
</feature>
<protein>
    <submittedName>
        <fullName evidence="3">Uncharacterized protein</fullName>
    </submittedName>
</protein>
<evidence type="ECO:0000313" key="3">
    <source>
        <dbReference type="EMBL" id="MBT1588823.1"/>
    </source>
</evidence>
<dbReference type="RefSeq" id="WP_214545161.1">
    <property type="nucleotide sequence ID" value="NZ_JAHEWS010000022.1"/>
</dbReference>
<organism evidence="3 4">
    <name type="scientific">Curtobacterium aurantiacum</name>
    <dbReference type="NCBI Taxonomy" id="3236919"/>
    <lineage>
        <taxon>Bacteria</taxon>
        <taxon>Bacillati</taxon>
        <taxon>Actinomycetota</taxon>
        <taxon>Actinomycetes</taxon>
        <taxon>Micrococcales</taxon>
        <taxon>Microbacteriaceae</taxon>
        <taxon>Curtobacterium</taxon>
    </lineage>
</organism>
<keyword evidence="4" id="KW-1185">Reference proteome</keyword>
<gene>
    <name evidence="3" type="ORF">KK097_13480</name>
</gene>
<evidence type="ECO:0000256" key="2">
    <source>
        <dbReference type="SAM" id="SignalP"/>
    </source>
</evidence>
<keyword evidence="2" id="KW-0732">Signal</keyword>